<evidence type="ECO:0000256" key="1">
    <source>
        <dbReference type="ARBA" id="ARBA00004141"/>
    </source>
</evidence>
<dbReference type="AlphaFoldDB" id="A0A9W5YC42"/>
<feature type="transmembrane region" description="Helical" evidence="8">
    <location>
        <begin position="339"/>
        <end position="358"/>
    </location>
</feature>
<keyword evidence="10" id="KW-1185">Reference proteome</keyword>
<evidence type="ECO:0000313" key="9">
    <source>
        <dbReference type="EMBL" id="GKX28543.1"/>
    </source>
</evidence>
<dbReference type="GO" id="GO:0009847">
    <property type="term" value="P:spore germination"/>
    <property type="evidence" value="ECO:0007669"/>
    <property type="project" value="InterPro"/>
</dbReference>
<feature type="transmembrane region" description="Helical" evidence="8">
    <location>
        <begin position="41"/>
        <end position="63"/>
    </location>
</feature>
<protein>
    <submittedName>
        <fullName evidence="9">Germination protein</fullName>
    </submittedName>
</protein>
<evidence type="ECO:0000313" key="10">
    <source>
        <dbReference type="Proteomes" id="UP001144256"/>
    </source>
</evidence>
<keyword evidence="5 8" id="KW-0812">Transmembrane</keyword>
<feature type="transmembrane region" description="Helical" evidence="8">
    <location>
        <begin position="274"/>
        <end position="296"/>
    </location>
</feature>
<organism evidence="9 10">
    <name type="scientific">Vallitalea longa</name>
    <dbReference type="NCBI Taxonomy" id="2936439"/>
    <lineage>
        <taxon>Bacteria</taxon>
        <taxon>Bacillati</taxon>
        <taxon>Bacillota</taxon>
        <taxon>Clostridia</taxon>
        <taxon>Lachnospirales</taxon>
        <taxon>Vallitaleaceae</taxon>
        <taxon>Vallitalea</taxon>
    </lineage>
</organism>
<accession>A0A9W5YC42</accession>
<dbReference type="EMBL" id="BRLB01000001">
    <property type="protein sequence ID" value="GKX28543.1"/>
    <property type="molecule type" value="Genomic_DNA"/>
</dbReference>
<feature type="transmembrane region" description="Helical" evidence="8">
    <location>
        <begin position="83"/>
        <end position="101"/>
    </location>
</feature>
<dbReference type="NCBIfam" id="TIGR00912">
    <property type="entry name" value="2A0309"/>
    <property type="match status" value="1"/>
</dbReference>
<gene>
    <name evidence="9" type="ORF">SH1V18_10230</name>
</gene>
<reference evidence="9" key="1">
    <citation type="submission" date="2022-06" db="EMBL/GenBank/DDBJ databases">
        <title>Vallitalea longa sp. nov., an anaerobic bacterium isolated from marine sediment.</title>
        <authorList>
            <person name="Hirano S."/>
            <person name="Terahara T."/>
            <person name="Mori K."/>
            <person name="Hamada M."/>
            <person name="Matsumoto R."/>
            <person name="Kobayashi T."/>
        </authorList>
    </citation>
    <scope>NUCLEOTIDE SEQUENCE</scope>
    <source>
        <strain evidence="9">SH18-1</strain>
    </source>
</reference>
<comment type="subcellular location">
    <subcellularLocation>
        <location evidence="1">Membrane</location>
        <topology evidence="1">Multi-pass membrane protein</topology>
    </subcellularLocation>
</comment>
<feature type="transmembrane region" description="Helical" evidence="8">
    <location>
        <begin position="308"/>
        <end position="327"/>
    </location>
</feature>
<dbReference type="PANTHER" id="PTHR34975:SF2">
    <property type="entry name" value="SPORE GERMINATION PROTEIN A2"/>
    <property type="match status" value="1"/>
</dbReference>
<evidence type="ECO:0000256" key="2">
    <source>
        <dbReference type="ARBA" id="ARBA00007998"/>
    </source>
</evidence>
<feature type="transmembrane region" description="Helical" evidence="8">
    <location>
        <begin position="185"/>
        <end position="209"/>
    </location>
</feature>
<sequence>MFSQNNKISMRQVEILIILNMFSNTSLILPRIASEIAGGDGHFIVLGGAIISLIYVFVITSLVKRFPNQNIVEYTELIFNKPIAIIIGIVFMLKFIILAGLEIRVFGELVKQALLRNTPIEIIVIAMLLVVVYLTRKGYEARARMAELLIFVILIPLILIFFFAIPDIELYNISPIFSISGKKFMYGSIIMSFAYSGLELLLLSTPFVLKPNKLPKIALKSVIFVGILNALICVLTIGSFGPVETSRQIWPVMSIMQTIHLPGALIQRQDALMVSFWIMTVFLLINAYLFFSTLLLKKVTKLKEQNFLILPLIPIVYLISLMPDNIVETYDWLSIMTRYVSILFLLPIPLILLIVAKIRGLGIKNNKSTTVKSNK</sequence>
<keyword evidence="7 8" id="KW-0472">Membrane</keyword>
<evidence type="ECO:0000256" key="6">
    <source>
        <dbReference type="ARBA" id="ARBA00022989"/>
    </source>
</evidence>
<proteinExistence type="inferred from homology"/>
<evidence type="ECO:0000256" key="7">
    <source>
        <dbReference type="ARBA" id="ARBA00023136"/>
    </source>
</evidence>
<keyword evidence="3" id="KW-0813">Transport</keyword>
<keyword evidence="6 8" id="KW-1133">Transmembrane helix</keyword>
<dbReference type="InterPro" id="IPR004761">
    <property type="entry name" value="Spore_GerAB"/>
</dbReference>
<feature type="transmembrane region" description="Helical" evidence="8">
    <location>
        <begin position="12"/>
        <end position="29"/>
    </location>
</feature>
<evidence type="ECO:0000256" key="3">
    <source>
        <dbReference type="ARBA" id="ARBA00022448"/>
    </source>
</evidence>
<keyword evidence="4" id="KW-0309">Germination</keyword>
<dbReference type="Gene3D" id="1.20.1740.10">
    <property type="entry name" value="Amino acid/polyamine transporter I"/>
    <property type="match status" value="1"/>
</dbReference>
<dbReference type="Pfam" id="PF03845">
    <property type="entry name" value="Spore_permease"/>
    <property type="match status" value="1"/>
</dbReference>
<evidence type="ECO:0000256" key="5">
    <source>
        <dbReference type="ARBA" id="ARBA00022692"/>
    </source>
</evidence>
<comment type="similarity">
    <text evidence="2">Belongs to the amino acid-polyamine-organocation (APC) superfamily. Spore germination protein (SGP) (TC 2.A.3.9) family.</text>
</comment>
<feature type="transmembrane region" description="Helical" evidence="8">
    <location>
        <begin position="113"/>
        <end position="134"/>
    </location>
</feature>
<dbReference type="RefSeq" id="WP_281812917.1">
    <property type="nucleotide sequence ID" value="NZ_BRLB01000001.1"/>
</dbReference>
<name>A0A9W5YC42_9FIRM</name>
<feature type="transmembrane region" description="Helical" evidence="8">
    <location>
        <begin position="221"/>
        <end position="243"/>
    </location>
</feature>
<evidence type="ECO:0000256" key="4">
    <source>
        <dbReference type="ARBA" id="ARBA00022544"/>
    </source>
</evidence>
<feature type="transmembrane region" description="Helical" evidence="8">
    <location>
        <begin position="146"/>
        <end position="165"/>
    </location>
</feature>
<comment type="caution">
    <text evidence="9">The sequence shown here is derived from an EMBL/GenBank/DDBJ whole genome shotgun (WGS) entry which is preliminary data.</text>
</comment>
<evidence type="ECO:0000256" key="8">
    <source>
        <dbReference type="SAM" id="Phobius"/>
    </source>
</evidence>
<dbReference type="Proteomes" id="UP001144256">
    <property type="component" value="Unassembled WGS sequence"/>
</dbReference>
<dbReference type="PANTHER" id="PTHR34975">
    <property type="entry name" value="SPORE GERMINATION PROTEIN A2"/>
    <property type="match status" value="1"/>
</dbReference>
<dbReference type="GO" id="GO:0016020">
    <property type="term" value="C:membrane"/>
    <property type="evidence" value="ECO:0007669"/>
    <property type="project" value="UniProtKB-SubCell"/>
</dbReference>